<evidence type="ECO:0008006" key="2">
    <source>
        <dbReference type="Google" id="ProtNLM"/>
    </source>
</evidence>
<organism evidence="1">
    <name type="scientific">Caulobacter phage BL57</name>
    <dbReference type="NCBI Taxonomy" id="3348355"/>
    <lineage>
        <taxon>Viruses</taxon>
    </lineage>
</organism>
<evidence type="ECO:0000313" key="1">
    <source>
        <dbReference type="EMBL" id="XHV10586.1"/>
    </source>
</evidence>
<dbReference type="EMBL" id="PQ287320">
    <property type="protein sequence ID" value="XHV10586.1"/>
    <property type="molecule type" value="Genomic_DNA"/>
</dbReference>
<gene>
    <name evidence="1" type="ORF">BL57_114</name>
</gene>
<accession>A0AB74UNC8</accession>
<protein>
    <recommendedName>
        <fullName evidence="2">Tail fiber protein</fullName>
    </recommendedName>
</protein>
<name>A0AB74UNC8_9VIRU</name>
<proteinExistence type="predicted"/>
<sequence>MTDYTPILHLPEVAPNQNQKEDTINTALAILESAMNNVKPYTLSGAGPFALTEDDHTRYFLHRFSGQTAAYEITVPAGQPRWFAVENAGDYAITLRCAGVTGGLPFEVPPGKIGLVVSDGADLRTIVPQSGMGLLQDLSDVSGVPIDKQVLRYDAASSLWKPSTFTLTFTNLTDTPSNYLGSNGKIVAVNADGTGLEFISSAANVNSFVDLDDTPSSYSGAAGLTVKVSSGGTGLIFARPTFLEASDTPSSYSGQAKKFPRVKSDMSGLEFDSVRLTDLSDGPGTFSGAAGMFLRVKNDGTGFEFNTGSGGPDNFLDLTDTPNAYTGQGNKAVRVKTDVSGLEFYTPTLVGLGDTPANYTGAANKVLRVNGSGNAVIFSTLAFQDLSNVAAGEANKWLRWNPNGNGIINDIPTFLGLADTPNAYAGNEGKFIYVKGTVRAWASRPRRSTFRTWN</sequence>
<reference evidence="1" key="1">
    <citation type="submission" date="2024-10" db="EMBL/GenBank/DDBJ databases">
        <title>Genetic diversity among independent isolates of the Dolichocephalovirinae subfamily.</title>
        <authorList>
            <person name="Ely B."/>
            <person name="Thomas Q."/>
            <person name="Mohammadi T."/>
        </authorList>
    </citation>
    <scope>NUCLEOTIDE SEQUENCE</scope>
</reference>